<evidence type="ECO:0000313" key="9">
    <source>
        <dbReference type="Proteomes" id="UP000326950"/>
    </source>
</evidence>
<evidence type="ECO:0000256" key="5">
    <source>
        <dbReference type="ARBA" id="ARBA00023128"/>
    </source>
</evidence>
<proteinExistence type="predicted"/>
<keyword evidence="9" id="KW-1185">Reference proteome</keyword>
<protein>
    <recommendedName>
        <fullName evidence="10">Alpha/Beta hydrolase protein</fullName>
    </recommendedName>
</protein>
<accession>A0A5N6UA58</accession>
<evidence type="ECO:0000256" key="1">
    <source>
        <dbReference type="ARBA" id="ARBA00004173"/>
    </source>
</evidence>
<sequence length="309" mass="34960">MTRSLRQRSPQAKDQDKTSNCQPRETFLPDSTYSLTHLNRCVVFIHGLADHHYPPRTASSADRPWPKTPLPTQLPATRTFAFEYDAYWTNRRSVLSQNLIADLAWHLLKMFSSIWNQDDTTLVKLTKEQPKPHIHNISRSTRGIGFLGTPHYREDFLIWTDFVLQPMGIVKKENSHIIELLSHDIMACVPAQNDFHRQLQDIQPPIKELPMPGAESAGLPGSVPIRIHSNHMGITKFSSVDDPGFVAILGQLRRHGDSPPAGQISGLVSQYEINSQQYVPIGSGTQNIVGHHQYRTDGDMYFDIPHSTT</sequence>
<dbReference type="InterPro" id="IPR052374">
    <property type="entry name" value="SERAC1"/>
</dbReference>
<evidence type="ECO:0008006" key="10">
    <source>
        <dbReference type="Google" id="ProtNLM"/>
    </source>
</evidence>
<keyword evidence="5" id="KW-0496">Mitochondrion</keyword>
<comment type="subcellular location">
    <subcellularLocation>
        <location evidence="2">Endoplasmic reticulum</location>
    </subcellularLocation>
    <subcellularLocation>
        <location evidence="3">Membrane</location>
    </subcellularLocation>
    <subcellularLocation>
        <location evidence="1">Mitochondrion</location>
    </subcellularLocation>
</comment>
<reference evidence="8 9" key="1">
    <citation type="submission" date="2019-04" db="EMBL/GenBank/DDBJ databases">
        <title>Friends and foes A comparative genomics study of 23 Aspergillus species from section Flavi.</title>
        <authorList>
            <consortium name="DOE Joint Genome Institute"/>
            <person name="Kjaerbolling I."/>
            <person name="Vesth T."/>
            <person name="Frisvad J.C."/>
            <person name="Nybo J.L."/>
            <person name="Theobald S."/>
            <person name="Kildgaard S."/>
            <person name="Isbrandt T."/>
            <person name="Kuo A."/>
            <person name="Sato A."/>
            <person name="Lyhne E.K."/>
            <person name="Kogle M.E."/>
            <person name="Wiebenga A."/>
            <person name="Kun R.S."/>
            <person name="Lubbers R.J."/>
            <person name="Makela M.R."/>
            <person name="Barry K."/>
            <person name="Chovatia M."/>
            <person name="Clum A."/>
            <person name="Daum C."/>
            <person name="Haridas S."/>
            <person name="He G."/>
            <person name="LaButti K."/>
            <person name="Lipzen A."/>
            <person name="Mondo S."/>
            <person name="Riley R."/>
            <person name="Salamov A."/>
            <person name="Simmons B.A."/>
            <person name="Magnuson J.K."/>
            <person name="Henrissat B."/>
            <person name="Mortensen U.H."/>
            <person name="Larsen T.O."/>
            <person name="Devries R.P."/>
            <person name="Grigoriev I.V."/>
            <person name="Machida M."/>
            <person name="Baker S.E."/>
            <person name="Andersen M.R."/>
        </authorList>
    </citation>
    <scope>NUCLEOTIDE SEQUENCE [LARGE SCALE GENOMIC DNA]</scope>
    <source>
        <strain evidence="8 9">CBS 117626</strain>
    </source>
</reference>
<dbReference type="Proteomes" id="UP000326950">
    <property type="component" value="Unassembled WGS sequence"/>
</dbReference>
<keyword evidence="4" id="KW-0256">Endoplasmic reticulum</keyword>
<evidence type="ECO:0000256" key="7">
    <source>
        <dbReference type="SAM" id="MobiDB-lite"/>
    </source>
</evidence>
<evidence type="ECO:0000256" key="4">
    <source>
        <dbReference type="ARBA" id="ARBA00022824"/>
    </source>
</evidence>
<dbReference type="GO" id="GO:0016020">
    <property type="term" value="C:membrane"/>
    <property type="evidence" value="ECO:0007669"/>
    <property type="project" value="UniProtKB-SubCell"/>
</dbReference>
<evidence type="ECO:0000256" key="3">
    <source>
        <dbReference type="ARBA" id="ARBA00004370"/>
    </source>
</evidence>
<evidence type="ECO:0000313" key="8">
    <source>
        <dbReference type="EMBL" id="KAE8155495.1"/>
    </source>
</evidence>
<dbReference type="GO" id="GO:0005783">
    <property type="term" value="C:endoplasmic reticulum"/>
    <property type="evidence" value="ECO:0007669"/>
    <property type="project" value="UniProtKB-SubCell"/>
</dbReference>
<organism evidence="8 9">
    <name type="scientific">Aspergillus tamarii</name>
    <dbReference type="NCBI Taxonomy" id="41984"/>
    <lineage>
        <taxon>Eukaryota</taxon>
        <taxon>Fungi</taxon>
        <taxon>Dikarya</taxon>
        <taxon>Ascomycota</taxon>
        <taxon>Pezizomycotina</taxon>
        <taxon>Eurotiomycetes</taxon>
        <taxon>Eurotiomycetidae</taxon>
        <taxon>Eurotiales</taxon>
        <taxon>Aspergillaceae</taxon>
        <taxon>Aspergillus</taxon>
        <taxon>Aspergillus subgen. Circumdati</taxon>
    </lineage>
</organism>
<dbReference type="PANTHER" id="PTHR48182:SF2">
    <property type="entry name" value="PROTEIN SERAC1"/>
    <property type="match status" value="1"/>
</dbReference>
<dbReference type="EMBL" id="ML738849">
    <property type="protein sequence ID" value="KAE8155495.1"/>
    <property type="molecule type" value="Genomic_DNA"/>
</dbReference>
<feature type="region of interest" description="Disordered" evidence="7">
    <location>
        <begin position="1"/>
        <end position="24"/>
    </location>
</feature>
<keyword evidence="6" id="KW-0472">Membrane</keyword>
<dbReference type="OrthoDB" id="427518at2759"/>
<evidence type="ECO:0000256" key="6">
    <source>
        <dbReference type="ARBA" id="ARBA00023136"/>
    </source>
</evidence>
<dbReference type="AlphaFoldDB" id="A0A5N6UA58"/>
<name>A0A5N6UA58_ASPTM</name>
<evidence type="ECO:0000256" key="2">
    <source>
        <dbReference type="ARBA" id="ARBA00004240"/>
    </source>
</evidence>
<feature type="compositionally biased region" description="Polar residues" evidence="7">
    <location>
        <begin position="1"/>
        <end position="10"/>
    </location>
</feature>
<gene>
    <name evidence="8" type="ORF">BDV40DRAFT_294286</name>
</gene>
<dbReference type="PANTHER" id="PTHR48182">
    <property type="entry name" value="PROTEIN SERAC1"/>
    <property type="match status" value="1"/>
</dbReference>
<dbReference type="GO" id="GO:0005739">
    <property type="term" value="C:mitochondrion"/>
    <property type="evidence" value="ECO:0007669"/>
    <property type="project" value="UniProtKB-SubCell"/>
</dbReference>